<dbReference type="SUPFAM" id="SSF46785">
    <property type="entry name" value="Winged helix' DNA-binding domain"/>
    <property type="match status" value="1"/>
</dbReference>
<evidence type="ECO:0000313" key="6">
    <source>
        <dbReference type="Proteomes" id="UP001320831"/>
    </source>
</evidence>
<dbReference type="Gene3D" id="1.10.10.10">
    <property type="entry name" value="Winged helix-like DNA-binding domain superfamily/Winged helix DNA-binding domain"/>
    <property type="match status" value="1"/>
</dbReference>
<keyword evidence="2" id="KW-0238">DNA-binding</keyword>
<dbReference type="InterPro" id="IPR036390">
    <property type="entry name" value="WH_DNA-bd_sf"/>
</dbReference>
<evidence type="ECO:0000313" key="5">
    <source>
        <dbReference type="EMBL" id="MCT7378321.1"/>
    </source>
</evidence>
<dbReference type="RefSeq" id="WP_260907223.1">
    <property type="nucleotide sequence ID" value="NZ_JAOCZP010000013.1"/>
</dbReference>
<dbReference type="Proteomes" id="UP001320831">
    <property type="component" value="Unassembled WGS sequence"/>
</dbReference>
<gene>
    <name evidence="5" type="ORF">N5A92_25230</name>
</gene>
<dbReference type="InterPro" id="IPR050679">
    <property type="entry name" value="Bact_HTH_transcr_reg"/>
</dbReference>
<organism evidence="5 6">
    <name type="scientific">Chelativorans salis</name>
    <dbReference type="NCBI Taxonomy" id="2978478"/>
    <lineage>
        <taxon>Bacteria</taxon>
        <taxon>Pseudomonadati</taxon>
        <taxon>Pseudomonadota</taxon>
        <taxon>Alphaproteobacteria</taxon>
        <taxon>Hyphomicrobiales</taxon>
        <taxon>Phyllobacteriaceae</taxon>
        <taxon>Chelativorans</taxon>
    </lineage>
</organism>
<protein>
    <submittedName>
        <fullName evidence="5">GntR family transcriptional regulator</fullName>
    </submittedName>
</protein>
<keyword evidence="6" id="KW-1185">Reference proteome</keyword>
<proteinExistence type="predicted"/>
<dbReference type="Pfam" id="PF07702">
    <property type="entry name" value="UTRA"/>
    <property type="match status" value="1"/>
</dbReference>
<dbReference type="SMART" id="SM00866">
    <property type="entry name" value="UTRA"/>
    <property type="match status" value="1"/>
</dbReference>
<dbReference type="PRINTS" id="PR00035">
    <property type="entry name" value="HTHGNTR"/>
</dbReference>
<accession>A0ABT2LUX1</accession>
<keyword evidence="1" id="KW-0805">Transcription regulation</keyword>
<feature type="domain" description="HTH gntR-type" evidence="4">
    <location>
        <begin position="7"/>
        <end position="75"/>
    </location>
</feature>
<keyword evidence="3" id="KW-0804">Transcription</keyword>
<dbReference type="InterPro" id="IPR011663">
    <property type="entry name" value="UTRA"/>
</dbReference>
<comment type="caution">
    <text evidence="5">The sequence shown here is derived from an EMBL/GenBank/DDBJ whole genome shotgun (WGS) entry which is preliminary data.</text>
</comment>
<dbReference type="SMART" id="SM00345">
    <property type="entry name" value="HTH_GNTR"/>
    <property type="match status" value="1"/>
</dbReference>
<name>A0ABT2LUX1_9HYPH</name>
<dbReference type="InterPro" id="IPR036388">
    <property type="entry name" value="WH-like_DNA-bd_sf"/>
</dbReference>
<dbReference type="CDD" id="cd07377">
    <property type="entry name" value="WHTH_GntR"/>
    <property type="match status" value="1"/>
</dbReference>
<sequence length="236" mass="25674">MTAGDTGLAYMRVARAIAAELSNSFWKTGDAIPSEFDLAAHFSVSRNTIRQALALLQSQGIVSKGQGRRTVVERRAIRTDKQHLTDFPSAAREAGFRPDTRLLSVRKMPAGLTEAHVLSLSVSEPVSEICRVRILEGRPAVRQVSIIPGTIADGLPLHALRTRSLYKLVRAHHVDTLVLASQHVFVAAASGREASDLKIDEGAPLLRIQRLVTDGEGGPVEYSDSVVRDDVFLFST</sequence>
<dbReference type="SUPFAM" id="SSF64288">
    <property type="entry name" value="Chorismate lyase-like"/>
    <property type="match status" value="1"/>
</dbReference>
<dbReference type="Pfam" id="PF00392">
    <property type="entry name" value="GntR"/>
    <property type="match status" value="1"/>
</dbReference>
<reference evidence="5 6" key="1">
    <citation type="submission" date="2022-09" db="EMBL/GenBank/DDBJ databases">
        <title>Chelativorans salina sp. nov., a novel slightly halophilic bacterium isolated from a saline lake sediment enrichment.</title>
        <authorList>
            <person name="Gao L."/>
            <person name="Fang B.-Z."/>
            <person name="Li W.-J."/>
        </authorList>
    </citation>
    <scope>NUCLEOTIDE SEQUENCE [LARGE SCALE GENOMIC DNA]</scope>
    <source>
        <strain evidence="5 6">EGI FJ00035</strain>
    </source>
</reference>
<dbReference type="InterPro" id="IPR028978">
    <property type="entry name" value="Chorismate_lyase_/UTRA_dom_sf"/>
</dbReference>
<evidence type="ECO:0000256" key="1">
    <source>
        <dbReference type="ARBA" id="ARBA00023015"/>
    </source>
</evidence>
<dbReference type="PANTHER" id="PTHR44846">
    <property type="entry name" value="MANNOSYL-D-GLYCERATE TRANSPORT/METABOLISM SYSTEM REPRESSOR MNGR-RELATED"/>
    <property type="match status" value="1"/>
</dbReference>
<dbReference type="PROSITE" id="PS50949">
    <property type="entry name" value="HTH_GNTR"/>
    <property type="match status" value="1"/>
</dbReference>
<evidence type="ECO:0000256" key="2">
    <source>
        <dbReference type="ARBA" id="ARBA00023125"/>
    </source>
</evidence>
<evidence type="ECO:0000259" key="4">
    <source>
        <dbReference type="PROSITE" id="PS50949"/>
    </source>
</evidence>
<dbReference type="EMBL" id="JAOCZP010000013">
    <property type="protein sequence ID" value="MCT7378321.1"/>
    <property type="molecule type" value="Genomic_DNA"/>
</dbReference>
<dbReference type="Gene3D" id="3.40.1410.10">
    <property type="entry name" value="Chorismate lyase-like"/>
    <property type="match status" value="1"/>
</dbReference>
<dbReference type="PANTHER" id="PTHR44846:SF1">
    <property type="entry name" value="MANNOSYL-D-GLYCERATE TRANSPORT_METABOLISM SYSTEM REPRESSOR MNGR-RELATED"/>
    <property type="match status" value="1"/>
</dbReference>
<dbReference type="InterPro" id="IPR000524">
    <property type="entry name" value="Tscrpt_reg_HTH_GntR"/>
</dbReference>
<evidence type="ECO:0000256" key="3">
    <source>
        <dbReference type="ARBA" id="ARBA00023163"/>
    </source>
</evidence>